<accession>A0A4Y2GDL2</accession>
<dbReference type="EMBL" id="BGPR01099203">
    <property type="protein sequence ID" value="GBM51896.1"/>
    <property type="molecule type" value="Genomic_DNA"/>
</dbReference>
<dbReference type="Gene3D" id="4.10.460.10">
    <property type="entry name" value="Inositol Polyphosphate 1-phosphatase, domain 1"/>
    <property type="match status" value="1"/>
</dbReference>
<dbReference type="EMBL" id="BGPR01099209">
    <property type="protein sequence ID" value="GBM51922.1"/>
    <property type="molecule type" value="Genomic_DNA"/>
</dbReference>
<evidence type="ECO:0000256" key="1">
    <source>
        <dbReference type="SAM" id="MobiDB-lite"/>
    </source>
</evidence>
<protein>
    <submittedName>
        <fullName evidence="3">Uncharacterized protein</fullName>
    </submittedName>
</protein>
<organism evidence="3 4">
    <name type="scientific">Araneus ventricosus</name>
    <name type="common">Orbweaver spider</name>
    <name type="synonym">Epeira ventricosa</name>
    <dbReference type="NCBI Taxonomy" id="182803"/>
    <lineage>
        <taxon>Eukaryota</taxon>
        <taxon>Metazoa</taxon>
        <taxon>Ecdysozoa</taxon>
        <taxon>Arthropoda</taxon>
        <taxon>Chelicerata</taxon>
        <taxon>Arachnida</taxon>
        <taxon>Araneae</taxon>
        <taxon>Araneomorphae</taxon>
        <taxon>Entelegynae</taxon>
        <taxon>Araneoidea</taxon>
        <taxon>Araneidae</taxon>
        <taxon>Araneus</taxon>
    </lineage>
</organism>
<name>A0A4Y2GDL2_ARAVE</name>
<keyword evidence="4" id="KW-1185">Reference proteome</keyword>
<comment type="caution">
    <text evidence="3">The sequence shown here is derived from an EMBL/GenBank/DDBJ whole genome shotgun (WGS) entry which is preliminary data.</text>
</comment>
<proteinExistence type="predicted"/>
<dbReference type="AlphaFoldDB" id="A0A4Y2GDL2"/>
<evidence type="ECO:0000313" key="2">
    <source>
        <dbReference type="EMBL" id="GBM51896.1"/>
    </source>
</evidence>
<feature type="region of interest" description="Disordered" evidence="1">
    <location>
        <begin position="1"/>
        <end position="24"/>
    </location>
</feature>
<evidence type="ECO:0000313" key="4">
    <source>
        <dbReference type="Proteomes" id="UP000499080"/>
    </source>
</evidence>
<feature type="non-terminal residue" evidence="3">
    <location>
        <position position="189"/>
    </location>
</feature>
<dbReference type="InterPro" id="IPR044897">
    <property type="entry name" value="INPP1_dom_1"/>
</dbReference>
<evidence type="ECO:0000313" key="3">
    <source>
        <dbReference type="EMBL" id="GBM51922.1"/>
    </source>
</evidence>
<gene>
    <name evidence="3" type="ORF">AVEN_209230_1</name>
    <name evidence="2" type="ORF">AVEN_88124_1</name>
</gene>
<reference evidence="3 4" key="1">
    <citation type="journal article" date="2019" name="Sci. Rep.">
        <title>Orb-weaving spider Araneus ventricosus genome elucidates the spidroin gene catalogue.</title>
        <authorList>
            <person name="Kono N."/>
            <person name="Nakamura H."/>
            <person name="Ohtoshi R."/>
            <person name="Moran D.A.P."/>
            <person name="Shinohara A."/>
            <person name="Yoshida Y."/>
            <person name="Fujiwara M."/>
            <person name="Mori M."/>
            <person name="Tomita M."/>
            <person name="Arakawa K."/>
        </authorList>
    </citation>
    <scope>NUCLEOTIDE SEQUENCE [LARGE SCALE GENOMIC DNA]</scope>
</reference>
<dbReference type="Proteomes" id="UP000499080">
    <property type="component" value="Unassembled WGS sequence"/>
</dbReference>
<sequence>MSGLHSRFSPDSLDDTTSGGWSQDGTENCGFDPGYFLLPSENLGVYTSRQVGRTVISVREHMLRKYTERKHGRSMSDGQEVVDWCFQPTKEADSGFESQGMSKFPSLISNICGEEQNKFQNSLGESIVVELTESEEDTAALLNKVLDGRDHIAKSLASVVHSSEKTCGGQYSSSCLIPADNVGIWIDPI</sequence>
<dbReference type="OrthoDB" id="9977309at2759"/>
<feature type="compositionally biased region" description="Polar residues" evidence="1">
    <location>
        <begin position="15"/>
        <end position="24"/>
    </location>
</feature>